<organism evidence="2 3">
    <name type="scientific">Xanthomonas nasturtii</name>
    <dbReference type="NCBI Taxonomy" id="1843581"/>
    <lineage>
        <taxon>Bacteria</taxon>
        <taxon>Pseudomonadati</taxon>
        <taxon>Pseudomonadota</taxon>
        <taxon>Gammaproteobacteria</taxon>
        <taxon>Lysobacterales</taxon>
        <taxon>Lysobacteraceae</taxon>
        <taxon>Xanthomonas</taxon>
    </lineage>
</organism>
<feature type="domain" description="Transposase IS116/IS110/IS902 C-terminal" evidence="1">
    <location>
        <begin position="15"/>
        <end position="98"/>
    </location>
</feature>
<dbReference type="AlphaFoldDB" id="A0A3E1KN73"/>
<sequence length="136" mass="14427">DARIAQQVAARAELEVLVQVKGVGPVLVATLAAQLPELGRLTGKAIAKLVGVAPLARDSGTLRGTRSIWGGRACVRQVLYMAALVAVRFNPALREFYQRLRTQGKAGKVALVAAMRKLLVILNAKMRDQLAASAAS</sequence>
<evidence type="ECO:0000313" key="2">
    <source>
        <dbReference type="EMBL" id="RFF40614.1"/>
    </source>
</evidence>
<comment type="caution">
    <text evidence="2">The sequence shown here is derived from an EMBL/GenBank/DDBJ whole genome shotgun (WGS) entry which is preliminary data.</text>
</comment>
<dbReference type="InterPro" id="IPR003346">
    <property type="entry name" value="Transposase_20"/>
</dbReference>
<dbReference type="GO" id="GO:0006313">
    <property type="term" value="P:DNA transposition"/>
    <property type="evidence" value="ECO:0007669"/>
    <property type="project" value="InterPro"/>
</dbReference>
<dbReference type="InterPro" id="IPR047650">
    <property type="entry name" value="Transpos_IS110"/>
</dbReference>
<protein>
    <submittedName>
        <fullName evidence="2">IS110 family transposase</fullName>
    </submittedName>
</protein>
<dbReference type="OrthoDB" id="9795150at2"/>
<dbReference type="GO" id="GO:0003677">
    <property type="term" value="F:DNA binding"/>
    <property type="evidence" value="ECO:0007669"/>
    <property type="project" value="InterPro"/>
</dbReference>
<evidence type="ECO:0000313" key="3">
    <source>
        <dbReference type="Proteomes" id="UP000259570"/>
    </source>
</evidence>
<dbReference type="PANTHER" id="PTHR33055">
    <property type="entry name" value="TRANSPOSASE FOR INSERTION SEQUENCE ELEMENT IS1111A"/>
    <property type="match status" value="1"/>
</dbReference>
<dbReference type="GO" id="GO:0004803">
    <property type="term" value="F:transposase activity"/>
    <property type="evidence" value="ECO:0007669"/>
    <property type="project" value="InterPro"/>
</dbReference>
<feature type="non-terminal residue" evidence="2">
    <location>
        <position position="1"/>
    </location>
</feature>
<dbReference type="PANTHER" id="PTHR33055:SF13">
    <property type="entry name" value="TRANSPOSASE"/>
    <property type="match status" value="1"/>
</dbReference>
<dbReference type="RefSeq" id="WP_147308460.1">
    <property type="nucleotide sequence ID" value="NZ_QUZM01000009.1"/>
</dbReference>
<proteinExistence type="predicted"/>
<accession>A0A3E1KN73</accession>
<name>A0A3E1KN73_9XANT</name>
<dbReference type="Pfam" id="PF02371">
    <property type="entry name" value="Transposase_20"/>
    <property type="match status" value="1"/>
</dbReference>
<evidence type="ECO:0000259" key="1">
    <source>
        <dbReference type="Pfam" id="PF02371"/>
    </source>
</evidence>
<gene>
    <name evidence="2" type="ORF">DZD52_06360</name>
</gene>
<dbReference type="Proteomes" id="UP000259570">
    <property type="component" value="Unassembled WGS sequence"/>
</dbReference>
<reference evidence="2 3" key="1">
    <citation type="submission" date="2018-08" db="EMBL/GenBank/DDBJ databases">
        <title>Genome sequencing of X. nasturtii WHRI 8984.</title>
        <authorList>
            <person name="Studholme D.J."/>
            <person name="Mchugh J."/>
            <person name="Vicente J."/>
        </authorList>
    </citation>
    <scope>NUCLEOTIDE SEQUENCE [LARGE SCALE GENOMIC DNA]</scope>
    <source>
        <strain evidence="2 3">WHRI 8984</strain>
    </source>
</reference>
<dbReference type="EMBL" id="QUZM01000009">
    <property type="protein sequence ID" value="RFF40614.1"/>
    <property type="molecule type" value="Genomic_DNA"/>
</dbReference>